<keyword evidence="4" id="KW-1185">Reference proteome</keyword>
<dbReference type="PANTHER" id="PTHR43709">
    <property type="entry name" value="ACONITATE ISOMERASE-RELATED"/>
    <property type="match status" value="1"/>
</dbReference>
<organism evidence="3 4">
    <name type="scientific">Zasmidium cellare</name>
    <name type="common">Wine cellar mold</name>
    <name type="synonym">Racodium cellare</name>
    <dbReference type="NCBI Taxonomy" id="395010"/>
    <lineage>
        <taxon>Eukaryota</taxon>
        <taxon>Fungi</taxon>
        <taxon>Dikarya</taxon>
        <taxon>Ascomycota</taxon>
        <taxon>Pezizomycotina</taxon>
        <taxon>Dothideomycetes</taxon>
        <taxon>Dothideomycetidae</taxon>
        <taxon>Mycosphaerellales</taxon>
        <taxon>Mycosphaerellaceae</taxon>
        <taxon>Zasmidium</taxon>
    </lineage>
</organism>
<sequence length="430" mass="45845">MSASIVQSLATRAASTIEQFMVFPPTNTIASKYASEHLRAASPPVVPAVLMRAGTSRGIFLHSHHLPRSKAAWPGIISSIMGSHNGDRRQLDGVGGATSTTSKAAIISPPSRPDADVDYTFAQVGVGENKVDMSGSCGNICSGVGPFALEERLVRPTGRNNAVVRVHDTNTGAIIEQILAVDQYGRYKAEGDHRISGYSGSGSPLKMSWLKPAGTFGPRKFCPTGNPTDIIQVQVPDIPEVISAQVSLIDAANPFVFVDATSLPEEILEMGHADPKVLSMMEAIRCQGAVLMGIASTTEEAHKLRPIPKVALLYPPGEHQQQADIRIVPYSLGKPHPSCQLTGTIALSAALSYPGTVASKLAQQARGLPQLDRVELGAVHKTIAHPSGFNEAEVYNALGRDDLVELEKVSILTTAQRLFKGEAYIPRLKL</sequence>
<evidence type="ECO:0000313" key="4">
    <source>
        <dbReference type="Proteomes" id="UP001305779"/>
    </source>
</evidence>
<evidence type="ECO:0000313" key="3">
    <source>
        <dbReference type="EMBL" id="KAK4498725.1"/>
    </source>
</evidence>
<comment type="similarity">
    <text evidence="1">Belongs to the PrpF family.</text>
</comment>
<evidence type="ECO:0008006" key="5">
    <source>
        <dbReference type="Google" id="ProtNLM"/>
    </source>
</evidence>
<evidence type="ECO:0000256" key="1">
    <source>
        <dbReference type="ARBA" id="ARBA00007673"/>
    </source>
</evidence>
<evidence type="ECO:0000256" key="2">
    <source>
        <dbReference type="ARBA" id="ARBA00023235"/>
    </source>
</evidence>
<dbReference type="PANTHER" id="PTHR43709:SF2">
    <property type="entry name" value="DUF453 DOMAIN PROTEIN (AFU_ORTHOLOGUE AFUA_6G00360)"/>
    <property type="match status" value="1"/>
</dbReference>
<dbReference type="Proteomes" id="UP001305779">
    <property type="component" value="Unassembled WGS sequence"/>
</dbReference>
<dbReference type="InterPro" id="IPR007400">
    <property type="entry name" value="PrpF-like"/>
</dbReference>
<gene>
    <name evidence="3" type="ORF">PRZ48_009235</name>
</gene>
<dbReference type="EMBL" id="JAXOVC010000007">
    <property type="protein sequence ID" value="KAK4498725.1"/>
    <property type="molecule type" value="Genomic_DNA"/>
</dbReference>
<accession>A0ABR0EB60</accession>
<protein>
    <recommendedName>
        <fullName evidence="5">DUF453-domain-containing protein</fullName>
    </recommendedName>
</protein>
<dbReference type="SUPFAM" id="SSF54506">
    <property type="entry name" value="Diaminopimelate epimerase-like"/>
    <property type="match status" value="2"/>
</dbReference>
<keyword evidence="2" id="KW-0413">Isomerase</keyword>
<name>A0ABR0EB60_ZASCE</name>
<dbReference type="Gene3D" id="3.10.310.10">
    <property type="entry name" value="Diaminopimelate Epimerase, Chain A, domain 1"/>
    <property type="match status" value="2"/>
</dbReference>
<comment type="caution">
    <text evidence="3">The sequence shown here is derived from an EMBL/GenBank/DDBJ whole genome shotgun (WGS) entry which is preliminary data.</text>
</comment>
<dbReference type="Pfam" id="PF04303">
    <property type="entry name" value="PrpF"/>
    <property type="match status" value="1"/>
</dbReference>
<reference evidence="3 4" key="1">
    <citation type="journal article" date="2023" name="G3 (Bethesda)">
        <title>A chromosome-level genome assembly of Zasmidium syzygii isolated from banana leaves.</title>
        <authorList>
            <person name="van Westerhoven A.C."/>
            <person name="Mehrabi R."/>
            <person name="Talebi R."/>
            <person name="Steentjes M.B.F."/>
            <person name="Corcolon B."/>
            <person name="Chong P.A."/>
            <person name="Kema G.H.J."/>
            <person name="Seidl M.F."/>
        </authorList>
    </citation>
    <scope>NUCLEOTIDE SEQUENCE [LARGE SCALE GENOMIC DNA]</scope>
    <source>
        <strain evidence="3 4">P124</strain>
    </source>
</reference>
<proteinExistence type="inferred from homology"/>